<comment type="caution">
    <text evidence="7">The sequence shown here is derived from an EMBL/GenBank/DDBJ whole genome shotgun (WGS) entry which is preliminary data.</text>
</comment>
<evidence type="ECO:0000256" key="3">
    <source>
        <dbReference type="ARBA" id="ARBA00022833"/>
    </source>
</evidence>
<evidence type="ECO:0000259" key="5">
    <source>
        <dbReference type="PROSITE" id="PS51203"/>
    </source>
</evidence>
<dbReference type="Gene3D" id="2.60.40.790">
    <property type="match status" value="1"/>
</dbReference>
<proteinExistence type="predicted"/>
<dbReference type="GO" id="GO:0046872">
    <property type="term" value="F:metal ion binding"/>
    <property type="evidence" value="ECO:0007669"/>
    <property type="project" value="UniProtKB-KW"/>
</dbReference>
<dbReference type="Gene3D" id="4.10.1130.20">
    <property type="match status" value="2"/>
</dbReference>
<evidence type="ECO:0000313" key="8">
    <source>
        <dbReference type="Proteomes" id="UP000076858"/>
    </source>
</evidence>
<evidence type="ECO:0000259" key="6">
    <source>
        <dbReference type="PROSITE" id="PS51401"/>
    </source>
</evidence>
<evidence type="ECO:0000256" key="2">
    <source>
        <dbReference type="ARBA" id="ARBA00022737"/>
    </source>
</evidence>
<dbReference type="InterPro" id="IPR007052">
    <property type="entry name" value="CS_dom"/>
</dbReference>
<dbReference type="Pfam" id="PF04969">
    <property type="entry name" value="CS"/>
    <property type="match status" value="1"/>
</dbReference>
<dbReference type="EMBL" id="LRGB01000389">
    <property type="protein sequence ID" value="KZS19392.1"/>
    <property type="molecule type" value="Genomic_DNA"/>
</dbReference>
<dbReference type="SUPFAM" id="SSF49764">
    <property type="entry name" value="HSP20-like chaperones"/>
    <property type="match status" value="1"/>
</dbReference>
<dbReference type="PANTHER" id="PTHR46983:SF3">
    <property type="entry name" value="CHPADIPLOID STATE MAINTENANCE PROTEIN CHPA"/>
    <property type="match status" value="1"/>
</dbReference>
<keyword evidence="8" id="KW-1185">Reference proteome</keyword>
<sequence length="366" mass="41228">MQTGIESKIRSEMTSKGSLLCYNRGCGQRFDPEDNDNEVCLHHPGAPFFHDAYKGWSCCKKKCTDFTEFLNIKGCSRSAHNSEKPIEPEKPEVDKSKAREIIEYKAPEPLKPSTLLRPPFNSPLIKLKYSISASLQQELEKSKTTDNSPQAAMNNSFSDSVRVGACCKNGGCQQTYQNESSNDSPCLFHAGVPIFHEGLKYWTCCTRRTTDFQAFLNQEGCSTGTHVWKTEKEELIKKSAQCRQDWMQTGTHVIVNIYCKKPDPTNETLTYVEVNPVRLRVKIHSFTGGPSYNSDIELRGIIDTVNSSVIYTPSKVEIKLKKAEPMSWNKLEVPRQESLAAQPGAVQKEDKEENMPKVDVLDLSDL</sequence>
<name>A0A162Q6J8_9CRUS</name>
<dbReference type="Pfam" id="PF04968">
    <property type="entry name" value="CHORD"/>
    <property type="match status" value="2"/>
</dbReference>
<evidence type="ECO:0000313" key="7">
    <source>
        <dbReference type="EMBL" id="KZS19392.1"/>
    </source>
</evidence>
<dbReference type="STRING" id="35525.A0A162Q6J8"/>
<keyword evidence="1" id="KW-0479">Metal-binding</keyword>
<dbReference type="PANTHER" id="PTHR46983">
    <property type="entry name" value="CYSTEINE AND HISTIDINE-RICH DOMAIN-CONTAINING PROTEIN 1"/>
    <property type="match status" value="1"/>
</dbReference>
<evidence type="ECO:0000256" key="1">
    <source>
        <dbReference type="ARBA" id="ARBA00022723"/>
    </source>
</evidence>
<keyword evidence="3" id="KW-0862">Zinc</keyword>
<dbReference type="OrthoDB" id="10261079at2759"/>
<feature type="domain" description="CHORD" evidence="6">
    <location>
        <begin position="21"/>
        <end position="80"/>
    </location>
</feature>
<dbReference type="PROSITE" id="PS51401">
    <property type="entry name" value="CHORD"/>
    <property type="match status" value="2"/>
</dbReference>
<reference evidence="7 8" key="1">
    <citation type="submission" date="2016-03" db="EMBL/GenBank/DDBJ databases">
        <title>EvidentialGene: Evidence-directed Construction of Genes on Genomes.</title>
        <authorList>
            <person name="Gilbert D.G."/>
            <person name="Choi J.-H."/>
            <person name="Mockaitis K."/>
            <person name="Colbourne J."/>
            <person name="Pfrender M."/>
        </authorList>
    </citation>
    <scope>NUCLEOTIDE SEQUENCE [LARGE SCALE GENOMIC DNA]</scope>
    <source>
        <strain evidence="7 8">Xinb3</strain>
        <tissue evidence="7">Complete organism</tissue>
    </source>
</reference>
<feature type="domain" description="CS" evidence="5">
    <location>
        <begin position="239"/>
        <end position="332"/>
    </location>
</feature>
<dbReference type="PROSITE" id="PS51203">
    <property type="entry name" value="CS"/>
    <property type="match status" value="1"/>
</dbReference>
<keyword evidence="2" id="KW-0677">Repeat</keyword>
<evidence type="ECO:0000256" key="4">
    <source>
        <dbReference type="SAM" id="MobiDB-lite"/>
    </source>
</evidence>
<dbReference type="AlphaFoldDB" id="A0A162Q6J8"/>
<feature type="domain" description="CHORD" evidence="6">
    <location>
        <begin position="167"/>
        <end position="226"/>
    </location>
</feature>
<gene>
    <name evidence="7" type="ORF">APZ42_014226</name>
</gene>
<dbReference type="Proteomes" id="UP000076858">
    <property type="component" value="Unassembled WGS sequence"/>
</dbReference>
<accession>A0A162Q6J8</accession>
<organism evidence="7 8">
    <name type="scientific">Daphnia magna</name>
    <dbReference type="NCBI Taxonomy" id="35525"/>
    <lineage>
        <taxon>Eukaryota</taxon>
        <taxon>Metazoa</taxon>
        <taxon>Ecdysozoa</taxon>
        <taxon>Arthropoda</taxon>
        <taxon>Crustacea</taxon>
        <taxon>Branchiopoda</taxon>
        <taxon>Diplostraca</taxon>
        <taxon>Cladocera</taxon>
        <taxon>Anomopoda</taxon>
        <taxon>Daphniidae</taxon>
        <taxon>Daphnia</taxon>
    </lineage>
</organism>
<dbReference type="InterPro" id="IPR039790">
    <property type="entry name" value="CHRD1"/>
</dbReference>
<dbReference type="InterPro" id="IPR008978">
    <property type="entry name" value="HSP20-like_chaperone"/>
</dbReference>
<dbReference type="InterPro" id="IPR007051">
    <property type="entry name" value="CHORD_dom"/>
</dbReference>
<feature type="region of interest" description="Disordered" evidence="4">
    <location>
        <begin position="339"/>
        <end position="366"/>
    </location>
</feature>
<protein>
    <submittedName>
        <fullName evidence="7">Cysteine and histidine-rich domain-containing protein 1</fullName>
    </submittedName>
</protein>
<feature type="compositionally biased region" description="Basic and acidic residues" evidence="4">
    <location>
        <begin position="347"/>
        <end position="360"/>
    </location>
</feature>